<evidence type="ECO:0000256" key="6">
    <source>
        <dbReference type="ARBA" id="ARBA00023136"/>
    </source>
</evidence>
<evidence type="ECO:0000256" key="5">
    <source>
        <dbReference type="ARBA" id="ARBA00022692"/>
    </source>
</evidence>
<organism evidence="9 10">
    <name type="scientific">Niabella digestorum</name>
    <dbReference type="NCBI Taxonomy" id="3117701"/>
    <lineage>
        <taxon>Bacteria</taxon>
        <taxon>Pseudomonadati</taxon>
        <taxon>Bacteroidota</taxon>
        <taxon>Chitinophagia</taxon>
        <taxon>Chitinophagales</taxon>
        <taxon>Chitinophagaceae</taxon>
        <taxon>Niabella</taxon>
    </lineage>
</organism>
<evidence type="ECO:0000256" key="3">
    <source>
        <dbReference type="ARBA" id="ARBA00022448"/>
    </source>
</evidence>
<evidence type="ECO:0000256" key="4">
    <source>
        <dbReference type="ARBA" id="ARBA00022452"/>
    </source>
</evidence>
<name>A0ABU7RDI4_9BACT</name>
<accession>A0ABU7RDI4</accession>
<keyword evidence="6" id="KW-0472">Membrane</keyword>
<sequence length="482" mass="54058">MKKALAILTVCFYTLTVAAQEKWDLRRCVEYALENNISIKQADIQARFDKLTHDQSVLAQYPSLSSQHSTGFQFGRSIDPTSNQFTNNQIFFANHSVDLGWDLFNWFRKRNTAESNKYLAQASEARLEKARNDIALNVANAYLAALLNKEQVNISKVQLSQSREQLELINKQVKAGALPELNLAEAETQYATDSSNLITAQTNYTLSLLQLKALLNLDAAMPFDIAEPPVDAIPVEPLSELDPEVVYQSALENLPQQKANELTLKALEKNAQAAKAAMYPSLMLFGGLNARYANAQKLLPQGLEVVNTPIGTVEVNGVAYTVTAPITQPTSYERNTYFRQLKNNFNQNIGIGVSIPIFNGGMARINWQKAKLNVENQSLQKEQETQTLKQDIYQAHTNAVAAIEKFNASRTAVQAAQKAYDYARKRFEVGLLQPIDLITTQNNLYRAKINMVSAQYDYVFKMKLLEFYKGKGLKLESDTSNF</sequence>
<dbReference type="SUPFAM" id="SSF56954">
    <property type="entry name" value="Outer membrane efflux proteins (OEP)"/>
    <property type="match status" value="1"/>
</dbReference>
<dbReference type="InterPro" id="IPR003423">
    <property type="entry name" value="OMP_efflux"/>
</dbReference>
<dbReference type="Pfam" id="PF02321">
    <property type="entry name" value="OEP"/>
    <property type="match status" value="2"/>
</dbReference>
<dbReference type="InterPro" id="IPR051906">
    <property type="entry name" value="TolC-like"/>
</dbReference>
<keyword evidence="8" id="KW-0732">Signal</keyword>
<feature type="chain" id="PRO_5046041347" evidence="8">
    <location>
        <begin position="20"/>
        <end position="482"/>
    </location>
</feature>
<dbReference type="RefSeq" id="WP_330973459.1">
    <property type="nucleotide sequence ID" value="NZ_JAZGLY010000001.1"/>
</dbReference>
<keyword evidence="10" id="KW-1185">Reference proteome</keyword>
<evidence type="ECO:0000256" key="7">
    <source>
        <dbReference type="ARBA" id="ARBA00023237"/>
    </source>
</evidence>
<protein>
    <submittedName>
        <fullName evidence="9">TolC family protein</fullName>
    </submittedName>
</protein>
<comment type="caution">
    <text evidence="9">The sequence shown here is derived from an EMBL/GenBank/DDBJ whole genome shotgun (WGS) entry which is preliminary data.</text>
</comment>
<keyword evidence="7" id="KW-0998">Cell outer membrane</keyword>
<dbReference type="PANTHER" id="PTHR30026">
    <property type="entry name" value="OUTER MEMBRANE PROTEIN TOLC"/>
    <property type="match status" value="1"/>
</dbReference>
<dbReference type="Proteomes" id="UP001357452">
    <property type="component" value="Unassembled WGS sequence"/>
</dbReference>
<keyword evidence="4" id="KW-1134">Transmembrane beta strand</keyword>
<dbReference type="Gene3D" id="1.20.1600.10">
    <property type="entry name" value="Outer membrane efflux proteins (OEP)"/>
    <property type="match status" value="1"/>
</dbReference>
<reference evidence="9 10" key="1">
    <citation type="submission" date="2024-01" db="EMBL/GenBank/DDBJ databases">
        <title>Niabella digestum sp. nov., isolated from waste digestion system.</title>
        <authorList>
            <person name="Zhang L."/>
        </authorList>
    </citation>
    <scope>NUCLEOTIDE SEQUENCE [LARGE SCALE GENOMIC DNA]</scope>
    <source>
        <strain evidence="9 10">A18</strain>
    </source>
</reference>
<evidence type="ECO:0000256" key="8">
    <source>
        <dbReference type="SAM" id="SignalP"/>
    </source>
</evidence>
<proteinExistence type="inferred from homology"/>
<gene>
    <name evidence="9" type="ORF">V2H41_02085</name>
</gene>
<comment type="similarity">
    <text evidence="2">Belongs to the outer membrane factor (OMF) (TC 1.B.17) family.</text>
</comment>
<comment type="subcellular location">
    <subcellularLocation>
        <location evidence="1">Cell outer membrane</location>
    </subcellularLocation>
</comment>
<evidence type="ECO:0000313" key="9">
    <source>
        <dbReference type="EMBL" id="MEE6186054.1"/>
    </source>
</evidence>
<dbReference type="EMBL" id="JAZGLY010000001">
    <property type="protein sequence ID" value="MEE6186054.1"/>
    <property type="molecule type" value="Genomic_DNA"/>
</dbReference>
<keyword evidence="3" id="KW-0813">Transport</keyword>
<evidence type="ECO:0000256" key="1">
    <source>
        <dbReference type="ARBA" id="ARBA00004442"/>
    </source>
</evidence>
<evidence type="ECO:0000313" key="10">
    <source>
        <dbReference type="Proteomes" id="UP001357452"/>
    </source>
</evidence>
<dbReference type="PANTHER" id="PTHR30026:SF20">
    <property type="entry name" value="OUTER MEMBRANE PROTEIN TOLC"/>
    <property type="match status" value="1"/>
</dbReference>
<keyword evidence="5" id="KW-0812">Transmembrane</keyword>
<feature type="signal peptide" evidence="8">
    <location>
        <begin position="1"/>
        <end position="19"/>
    </location>
</feature>
<evidence type="ECO:0000256" key="2">
    <source>
        <dbReference type="ARBA" id="ARBA00007613"/>
    </source>
</evidence>